<dbReference type="Pfam" id="PF13639">
    <property type="entry name" value="zf-RING_2"/>
    <property type="match status" value="1"/>
</dbReference>
<comment type="caution">
    <text evidence="7">The sequence shown here is derived from an EMBL/GenBank/DDBJ whole genome shotgun (WGS) entry which is preliminary data.</text>
</comment>
<dbReference type="GO" id="GO:0008270">
    <property type="term" value="F:zinc ion binding"/>
    <property type="evidence" value="ECO:0007669"/>
    <property type="project" value="UniProtKB-KW"/>
</dbReference>
<dbReference type="EMBL" id="JACEFO010002615">
    <property type="protein sequence ID" value="KAF8654452.1"/>
    <property type="molecule type" value="Genomic_DNA"/>
</dbReference>
<evidence type="ECO:0000256" key="2">
    <source>
        <dbReference type="ARBA" id="ARBA00022771"/>
    </source>
</evidence>
<dbReference type="Gene3D" id="3.30.40.10">
    <property type="entry name" value="Zinc/RING finger domain, C3HC4 (zinc finger)"/>
    <property type="match status" value="1"/>
</dbReference>
<evidence type="ECO:0000256" key="1">
    <source>
        <dbReference type="ARBA" id="ARBA00022723"/>
    </source>
</evidence>
<feature type="region of interest" description="Disordered" evidence="5">
    <location>
        <begin position="353"/>
        <end position="414"/>
    </location>
</feature>
<dbReference type="GO" id="GO:0016567">
    <property type="term" value="P:protein ubiquitination"/>
    <property type="evidence" value="ECO:0007669"/>
    <property type="project" value="TreeGrafter"/>
</dbReference>
<dbReference type="GO" id="GO:0005737">
    <property type="term" value="C:cytoplasm"/>
    <property type="evidence" value="ECO:0007669"/>
    <property type="project" value="TreeGrafter"/>
</dbReference>
<keyword evidence="1" id="KW-0479">Metal-binding</keyword>
<feature type="compositionally biased region" description="Basic and acidic residues" evidence="5">
    <location>
        <begin position="394"/>
        <end position="414"/>
    </location>
</feature>
<evidence type="ECO:0000259" key="6">
    <source>
        <dbReference type="PROSITE" id="PS50089"/>
    </source>
</evidence>
<dbReference type="PANTHER" id="PTHR15710">
    <property type="entry name" value="E3 UBIQUITIN-PROTEIN LIGASE PRAJA"/>
    <property type="match status" value="1"/>
</dbReference>
<evidence type="ECO:0000313" key="7">
    <source>
        <dbReference type="EMBL" id="KAF8654452.1"/>
    </source>
</evidence>
<evidence type="ECO:0000256" key="5">
    <source>
        <dbReference type="SAM" id="MobiDB-lite"/>
    </source>
</evidence>
<organism evidence="7 8">
    <name type="scientific">Digitaria exilis</name>
    <dbReference type="NCBI Taxonomy" id="1010633"/>
    <lineage>
        <taxon>Eukaryota</taxon>
        <taxon>Viridiplantae</taxon>
        <taxon>Streptophyta</taxon>
        <taxon>Embryophyta</taxon>
        <taxon>Tracheophyta</taxon>
        <taxon>Spermatophyta</taxon>
        <taxon>Magnoliopsida</taxon>
        <taxon>Liliopsida</taxon>
        <taxon>Poales</taxon>
        <taxon>Poaceae</taxon>
        <taxon>PACMAD clade</taxon>
        <taxon>Panicoideae</taxon>
        <taxon>Panicodae</taxon>
        <taxon>Paniceae</taxon>
        <taxon>Anthephorinae</taxon>
        <taxon>Digitaria</taxon>
    </lineage>
</organism>
<feature type="domain" description="RING-type" evidence="6">
    <location>
        <begin position="276"/>
        <end position="317"/>
    </location>
</feature>
<keyword evidence="3" id="KW-0862">Zinc</keyword>
<evidence type="ECO:0000313" key="8">
    <source>
        <dbReference type="Proteomes" id="UP000636709"/>
    </source>
</evidence>
<keyword evidence="8" id="KW-1185">Reference proteome</keyword>
<dbReference type="Proteomes" id="UP000636709">
    <property type="component" value="Unassembled WGS sequence"/>
</dbReference>
<dbReference type="SUPFAM" id="SSF57850">
    <property type="entry name" value="RING/U-box"/>
    <property type="match status" value="1"/>
</dbReference>
<evidence type="ECO:0000256" key="4">
    <source>
        <dbReference type="PROSITE-ProRule" id="PRU00175"/>
    </source>
</evidence>
<protein>
    <recommendedName>
        <fullName evidence="6">RING-type domain-containing protein</fullName>
    </recommendedName>
</protein>
<sequence length="414" mass="43824">MPAPAPPATAAPPPPPPPPIVLYYCYECGGAVDVGDTPLPIPPSSPLRVCPFCCGFLEENPPPPSSPQEPVLLYCHECSNAVDVSDTPLAIPPSSPPLRVLCPSCHRGYLEESPPPLPELPEPVPYYCAQCGSTVDLHNPPPRLLCPRCHRGFLVESHPPPPPPPPPPFPEQFDFDDDIDLLSTDYDAARAFISRFVNQGPDEGPLLGNFAAVAAMSALRDNPHRPAIEAAFNNILQRQFAVPPPPPASEGGEPPAPAATIAALPIVEVAEPGATCAICKDDLPLASQARKLPCSHLYHSTCIVTWLEIHNSCPVCRFRIPAAAGTEGQDSPATQITIRFSTSTRRRGRFRVRGGAGASAPISASPTQLAQAVTGDAAGGPANSGETVSSEWPQHPESDTVMSEAREEDGGFFD</sequence>
<dbReference type="GO" id="GO:0061630">
    <property type="term" value="F:ubiquitin protein ligase activity"/>
    <property type="evidence" value="ECO:0007669"/>
    <property type="project" value="TreeGrafter"/>
</dbReference>
<reference evidence="7" key="1">
    <citation type="submission" date="2020-07" db="EMBL/GenBank/DDBJ databases">
        <title>Genome sequence and genetic diversity analysis of an under-domesticated orphan crop, white fonio (Digitaria exilis).</title>
        <authorList>
            <person name="Bennetzen J.L."/>
            <person name="Chen S."/>
            <person name="Ma X."/>
            <person name="Wang X."/>
            <person name="Yssel A.E.J."/>
            <person name="Chaluvadi S.R."/>
            <person name="Johnson M."/>
            <person name="Gangashetty P."/>
            <person name="Hamidou F."/>
            <person name="Sanogo M.D."/>
            <person name="Zwaenepoel A."/>
            <person name="Wallace J."/>
            <person name="Van De Peer Y."/>
            <person name="Van Deynze A."/>
        </authorList>
    </citation>
    <scope>NUCLEOTIDE SEQUENCE</scope>
    <source>
        <tissue evidence="7">Leaves</tissue>
    </source>
</reference>
<dbReference type="InterPro" id="IPR001841">
    <property type="entry name" value="Znf_RING"/>
</dbReference>
<dbReference type="PROSITE" id="PS50089">
    <property type="entry name" value="ZF_RING_2"/>
    <property type="match status" value="1"/>
</dbReference>
<dbReference type="SMART" id="SM00184">
    <property type="entry name" value="RING"/>
    <property type="match status" value="1"/>
</dbReference>
<proteinExistence type="predicted"/>
<dbReference type="InterPro" id="IPR013083">
    <property type="entry name" value="Znf_RING/FYVE/PHD"/>
</dbReference>
<dbReference type="PANTHER" id="PTHR15710:SF190">
    <property type="entry name" value="RING-TYPE DOMAIN-CONTAINING PROTEIN"/>
    <property type="match status" value="1"/>
</dbReference>
<evidence type="ECO:0000256" key="3">
    <source>
        <dbReference type="ARBA" id="ARBA00022833"/>
    </source>
</evidence>
<dbReference type="AlphaFoldDB" id="A0A835ACA9"/>
<name>A0A835ACA9_9POAL</name>
<gene>
    <name evidence="7" type="ORF">HU200_061637</name>
</gene>
<accession>A0A835ACA9</accession>
<dbReference type="OrthoDB" id="8062037at2759"/>
<keyword evidence="2 4" id="KW-0863">Zinc-finger</keyword>
<dbReference type="Gramene" id="Dexi6A01G0016890.1">
    <property type="protein sequence ID" value="Dexi6A01G0016890.1:cds"/>
    <property type="gene ID" value="Dexi6A01G0016890"/>
</dbReference>